<reference evidence="1" key="1">
    <citation type="submission" date="2014-09" db="EMBL/GenBank/DDBJ databases">
        <authorList>
            <person name="Magalhaes I.L.F."/>
            <person name="Oliveira U."/>
            <person name="Santos F.R."/>
            <person name="Vidigal T.H.D.A."/>
            <person name="Brescovit A.D."/>
            <person name="Santos A.J."/>
        </authorList>
    </citation>
    <scope>NUCLEOTIDE SEQUENCE</scope>
    <source>
        <tissue evidence="1">Shoot tissue taken approximately 20 cm above the soil surface</tissue>
    </source>
</reference>
<dbReference type="AlphaFoldDB" id="A0A0A9CE21"/>
<organism evidence="1">
    <name type="scientific">Arundo donax</name>
    <name type="common">Giant reed</name>
    <name type="synonym">Donax arundinaceus</name>
    <dbReference type="NCBI Taxonomy" id="35708"/>
    <lineage>
        <taxon>Eukaryota</taxon>
        <taxon>Viridiplantae</taxon>
        <taxon>Streptophyta</taxon>
        <taxon>Embryophyta</taxon>
        <taxon>Tracheophyta</taxon>
        <taxon>Spermatophyta</taxon>
        <taxon>Magnoliopsida</taxon>
        <taxon>Liliopsida</taxon>
        <taxon>Poales</taxon>
        <taxon>Poaceae</taxon>
        <taxon>PACMAD clade</taxon>
        <taxon>Arundinoideae</taxon>
        <taxon>Arundineae</taxon>
        <taxon>Arundo</taxon>
    </lineage>
</organism>
<protein>
    <submittedName>
        <fullName evidence="1">Uncharacterized protein</fullName>
    </submittedName>
</protein>
<reference evidence="1" key="2">
    <citation type="journal article" date="2015" name="Data Brief">
        <title>Shoot transcriptome of the giant reed, Arundo donax.</title>
        <authorList>
            <person name="Barrero R.A."/>
            <person name="Guerrero F.D."/>
            <person name="Moolhuijzen P."/>
            <person name="Goolsby J.A."/>
            <person name="Tidwell J."/>
            <person name="Bellgard S.E."/>
            <person name="Bellgard M.I."/>
        </authorList>
    </citation>
    <scope>NUCLEOTIDE SEQUENCE</scope>
    <source>
        <tissue evidence="1">Shoot tissue taken approximately 20 cm above the soil surface</tissue>
    </source>
</reference>
<name>A0A0A9CE21_ARUDO</name>
<proteinExistence type="predicted"/>
<accession>A0A0A9CE21</accession>
<dbReference type="EMBL" id="GBRH01225197">
    <property type="protein sequence ID" value="JAD72698.1"/>
    <property type="molecule type" value="Transcribed_RNA"/>
</dbReference>
<evidence type="ECO:0000313" key="1">
    <source>
        <dbReference type="EMBL" id="JAD72698.1"/>
    </source>
</evidence>
<sequence length="75" mass="8839">MRRQETFDCFSYSDVHTLLSIYDYIADRIIVSAHQVVRWSETFRLVRHDRILVLCLGLGCNNPTLVLNLKYCTVF</sequence>